<keyword evidence="2" id="KW-0472">Membrane</keyword>
<dbReference type="Gene3D" id="2.170.130.10">
    <property type="entry name" value="TonB-dependent receptor, plug domain"/>
    <property type="match status" value="1"/>
</dbReference>
<organism evidence="4">
    <name type="scientific">uncultured Dysgonomonas sp</name>
    <dbReference type="NCBI Taxonomy" id="206096"/>
    <lineage>
        <taxon>Bacteria</taxon>
        <taxon>Pseudomonadati</taxon>
        <taxon>Bacteroidota</taxon>
        <taxon>Bacteroidia</taxon>
        <taxon>Bacteroidales</taxon>
        <taxon>Dysgonomonadaceae</taxon>
        <taxon>Dysgonomonas</taxon>
        <taxon>environmental samples</taxon>
    </lineage>
</organism>
<dbReference type="Pfam" id="PF07715">
    <property type="entry name" value="Plug"/>
    <property type="match status" value="1"/>
</dbReference>
<evidence type="ECO:0000256" key="2">
    <source>
        <dbReference type="PROSITE-ProRule" id="PRU01360"/>
    </source>
</evidence>
<keyword evidence="2" id="KW-1134">Transmembrane beta strand</keyword>
<keyword evidence="2" id="KW-0813">Transport</keyword>
<protein>
    <recommendedName>
        <fullName evidence="3">TonB-dependent receptor plug domain-containing protein</fullName>
    </recommendedName>
</protein>
<dbReference type="PANTHER" id="PTHR30069">
    <property type="entry name" value="TONB-DEPENDENT OUTER MEMBRANE RECEPTOR"/>
    <property type="match status" value="1"/>
</dbReference>
<dbReference type="InterPro" id="IPR037066">
    <property type="entry name" value="Plug_dom_sf"/>
</dbReference>
<dbReference type="GO" id="GO:0044718">
    <property type="term" value="P:siderophore transmembrane transport"/>
    <property type="evidence" value="ECO:0007669"/>
    <property type="project" value="TreeGrafter"/>
</dbReference>
<accession>A0A212K760</accession>
<dbReference type="SUPFAM" id="SSF56935">
    <property type="entry name" value="Porins"/>
    <property type="match status" value="1"/>
</dbReference>
<feature type="domain" description="TonB-dependent receptor plug" evidence="3">
    <location>
        <begin position="231"/>
        <end position="338"/>
    </location>
</feature>
<keyword evidence="2" id="KW-0998">Cell outer membrane</keyword>
<comment type="similarity">
    <text evidence="2">Belongs to the TonB-dependent receptor family.</text>
</comment>
<sequence length="398" mass="43620">MYKGMKKTIVLLKCSNKKLYISKVVLMCFIFLLSGLTLEAQNNILESSKGTKKISLTLKNTSLKNFFTEIEKQSDLRFFYDAVDVNENLPISANYKNTSINEILKETLSPIKLNYRIAGDQIIITPHSPQNKPSDKEVDLISISGIISDEKDEPIIGATVTVEGEPAGTITDVNGHYELQARKGAVLKVSSIGFESRTVRVGNQPVINIRLKEDSKLLEEVVVVGYGIQRKRDVTGSIVRVDPKRMETMPNVNPVQALRGTVAGVQIIDDGRPGSSGTISIRGTSSITASNQPLIVLDGIPYMEGNLADINSNDIESIDILKDASSAAVYGARGTNGVILITTKRGSTSKPRLNYNGYYGFSKYASLPKLLGPEKYMQKLKDVEEYLGGQLTILNPLE</sequence>
<evidence type="ECO:0000259" key="3">
    <source>
        <dbReference type="Pfam" id="PF07715"/>
    </source>
</evidence>
<keyword evidence="2" id="KW-0812">Transmembrane</keyword>
<dbReference type="SUPFAM" id="SSF49464">
    <property type="entry name" value="Carboxypeptidase regulatory domain-like"/>
    <property type="match status" value="1"/>
</dbReference>
<dbReference type="PROSITE" id="PS52016">
    <property type="entry name" value="TONB_DEPENDENT_REC_3"/>
    <property type="match status" value="1"/>
</dbReference>
<name>A0A212K760_9BACT</name>
<evidence type="ECO:0000313" key="4">
    <source>
        <dbReference type="EMBL" id="SBW07482.1"/>
    </source>
</evidence>
<dbReference type="Gene3D" id="2.60.40.1120">
    <property type="entry name" value="Carboxypeptidase-like, regulatory domain"/>
    <property type="match status" value="1"/>
</dbReference>
<dbReference type="AlphaFoldDB" id="A0A212K760"/>
<reference evidence="4" key="1">
    <citation type="submission" date="2016-04" db="EMBL/GenBank/DDBJ databases">
        <authorList>
            <person name="Evans L.H."/>
            <person name="Alamgir A."/>
            <person name="Owens N."/>
            <person name="Weber N.D."/>
            <person name="Virtaneva K."/>
            <person name="Barbian K."/>
            <person name="Babar A."/>
            <person name="Rosenke K."/>
        </authorList>
    </citation>
    <scope>NUCLEOTIDE SEQUENCE</scope>
    <source>
        <strain evidence="4">86-1</strain>
    </source>
</reference>
<comment type="subcellular location">
    <subcellularLocation>
        <location evidence="2">Cell outer membrane</location>
        <topology evidence="2">Multi-pass membrane protein</topology>
    </subcellularLocation>
</comment>
<dbReference type="Pfam" id="PF13715">
    <property type="entry name" value="CarbopepD_reg_2"/>
    <property type="match status" value="1"/>
</dbReference>
<dbReference type="GO" id="GO:0015344">
    <property type="term" value="F:siderophore uptake transmembrane transporter activity"/>
    <property type="evidence" value="ECO:0007669"/>
    <property type="project" value="TreeGrafter"/>
</dbReference>
<proteinExistence type="inferred from homology"/>
<dbReference type="InterPro" id="IPR008969">
    <property type="entry name" value="CarboxyPept-like_regulatory"/>
</dbReference>
<dbReference type="InterPro" id="IPR039426">
    <property type="entry name" value="TonB-dep_rcpt-like"/>
</dbReference>
<dbReference type="PANTHER" id="PTHR30069:SF29">
    <property type="entry name" value="HEMOGLOBIN AND HEMOGLOBIN-HAPTOGLOBIN-BINDING PROTEIN 1-RELATED"/>
    <property type="match status" value="1"/>
</dbReference>
<dbReference type="NCBIfam" id="TIGR04057">
    <property type="entry name" value="SusC_RagA_signa"/>
    <property type="match status" value="1"/>
</dbReference>
<dbReference type="InterPro" id="IPR023997">
    <property type="entry name" value="TonB-dep_OMP_SusC/RagA_CS"/>
</dbReference>
<keyword evidence="1" id="KW-0732">Signal</keyword>
<gene>
    <name evidence="4" type="ORF">KL86DYS1_31678</name>
</gene>
<dbReference type="InterPro" id="IPR012910">
    <property type="entry name" value="Plug_dom"/>
</dbReference>
<evidence type="ECO:0000256" key="1">
    <source>
        <dbReference type="ARBA" id="ARBA00022729"/>
    </source>
</evidence>
<dbReference type="EMBL" id="FLUM01000003">
    <property type="protein sequence ID" value="SBW07482.1"/>
    <property type="molecule type" value="Genomic_DNA"/>
</dbReference>
<dbReference type="Gene3D" id="3.55.50.30">
    <property type="match status" value="1"/>
</dbReference>
<dbReference type="GO" id="GO:0009279">
    <property type="term" value="C:cell outer membrane"/>
    <property type="evidence" value="ECO:0007669"/>
    <property type="project" value="UniProtKB-SubCell"/>
</dbReference>